<dbReference type="InterPro" id="IPR014710">
    <property type="entry name" value="RmlC-like_jellyroll"/>
</dbReference>
<feature type="transmembrane region" description="Helical" evidence="11">
    <location>
        <begin position="179"/>
        <end position="200"/>
    </location>
</feature>
<dbReference type="EMBL" id="LGRX02014660">
    <property type="protein sequence ID" value="KAK3264286.1"/>
    <property type="molecule type" value="Genomic_DNA"/>
</dbReference>
<keyword evidence="10" id="KW-0407">Ion channel</keyword>
<dbReference type="InterPro" id="IPR005821">
    <property type="entry name" value="Ion_trans_dom"/>
</dbReference>
<keyword evidence="6" id="KW-0851">Voltage-gated channel</keyword>
<evidence type="ECO:0000259" key="12">
    <source>
        <dbReference type="PROSITE" id="PS50042"/>
    </source>
</evidence>
<comment type="similarity">
    <text evidence="2">Belongs to the potassium channel family. Plant (TC 1.A.1.4) subfamily.</text>
</comment>
<dbReference type="InterPro" id="IPR003938">
    <property type="entry name" value="K_chnl_volt-dep_EAG/ELK/ERG"/>
</dbReference>
<evidence type="ECO:0000313" key="13">
    <source>
        <dbReference type="EMBL" id="KAK3264286.1"/>
    </source>
</evidence>
<evidence type="ECO:0000256" key="8">
    <source>
        <dbReference type="ARBA" id="ARBA00023065"/>
    </source>
</evidence>
<keyword evidence="3" id="KW-0813">Transport</keyword>
<feature type="transmembrane region" description="Helical" evidence="11">
    <location>
        <begin position="385"/>
        <end position="410"/>
    </location>
</feature>
<sequence>MAARALSHSDSARLTRARTFQESESLNGLPGLVTIQDHVVQLDSKGQPISEEENRGVGEINAEAGVVKKIVIEGDVVSTRKRKSRKKRDSLVKRTRRLSGLAFSYAEDTIKRNRVAKLTHQGVDKFRALLGKKKAKKSLSNRRTGKCKRTIFLGMEFYVFAADSPHWCIHPESSLYIRWWQVSMFLVVYVAFMTPFSLAFKTSDEYGPLEGIDNGMDFLFCIDLIVNFRIGYYEHGTLQTNPWVISGNYLKMKFWVDLVGSIPSQAYQLVGLDGDLLGLFRLMRLNRLYQFFKGLESDFRFSYYSVIFFKFLTLVFLIGHWAACFFFLLAKKEHFTEDTWVGMMHPSLENDAVNTQYIASLYWAFTTLTTVGYGDVSPVNNEEKLFTVFVMLVNMGVSAYIVGNVTLIATKQDAETAEHRSQLTFLTEFLMRKKIPDTIQHNALSHMQLSYDMRDENDDALKLLPPFIRVQILQHLYRTYLYNCYTFEGCGGSFIDQVTSTVSMDFLFPDAIIVTMASQPDALYIVVEGNLECQIGNDTTYFTLGPGDTFAEEAVICDIFQPVVFCPFVSVMRSSIFPHLSTHTLRSRAGGWQCTWLPQLIWLAPLAQILETPLSALPACGRTVFTECLRMRKGGVN</sequence>
<evidence type="ECO:0000256" key="7">
    <source>
        <dbReference type="ARBA" id="ARBA00022989"/>
    </source>
</evidence>
<comment type="subcellular location">
    <subcellularLocation>
        <location evidence="1">Membrane</location>
        <topology evidence="1">Multi-pass membrane protein</topology>
    </subcellularLocation>
</comment>
<evidence type="ECO:0000256" key="11">
    <source>
        <dbReference type="SAM" id="Phobius"/>
    </source>
</evidence>
<feature type="transmembrane region" description="Helical" evidence="11">
    <location>
        <begin position="307"/>
        <end position="330"/>
    </location>
</feature>
<keyword evidence="5" id="KW-0631">Potassium channel</keyword>
<keyword evidence="7 11" id="KW-1133">Transmembrane helix</keyword>
<dbReference type="Gene3D" id="1.10.287.70">
    <property type="match status" value="1"/>
</dbReference>
<comment type="caution">
    <text evidence="13">The sequence shown here is derived from an EMBL/GenBank/DDBJ whole genome shotgun (WGS) entry which is preliminary data.</text>
</comment>
<keyword evidence="5" id="KW-0633">Potassium transport</keyword>
<evidence type="ECO:0000256" key="4">
    <source>
        <dbReference type="ARBA" id="ARBA00022692"/>
    </source>
</evidence>
<evidence type="ECO:0000256" key="2">
    <source>
        <dbReference type="ARBA" id="ARBA00007929"/>
    </source>
</evidence>
<dbReference type="PANTHER" id="PTHR45743">
    <property type="entry name" value="POTASSIUM CHANNEL AKT1"/>
    <property type="match status" value="1"/>
</dbReference>
<dbReference type="InterPro" id="IPR000595">
    <property type="entry name" value="cNMP-bd_dom"/>
</dbReference>
<dbReference type="Gene3D" id="2.60.120.10">
    <property type="entry name" value="Jelly Rolls"/>
    <property type="match status" value="1"/>
</dbReference>
<dbReference type="GO" id="GO:0005249">
    <property type="term" value="F:voltage-gated potassium channel activity"/>
    <property type="evidence" value="ECO:0007669"/>
    <property type="project" value="InterPro"/>
</dbReference>
<keyword evidence="8" id="KW-0406">Ion transport</keyword>
<reference evidence="13 14" key="1">
    <citation type="journal article" date="2015" name="Genome Biol. Evol.">
        <title>Comparative Genomics of a Bacterivorous Green Alga Reveals Evolutionary Causalities and Consequences of Phago-Mixotrophic Mode of Nutrition.</title>
        <authorList>
            <person name="Burns J.A."/>
            <person name="Paasch A."/>
            <person name="Narechania A."/>
            <person name="Kim E."/>
        </authorList>
    </citation>
    <scope>NUCLEOTIDE SEQUENCE [LARGE SCALE GENOMIC DNA]</scope>
    <source>
        <strain evidence="13 14">PLY_AMNH</strain>
    </source>
</reference>
<gene>
    <name evidence="13" type="ORF">CYMTET_26965</name>
</gene>
<dbReference type="PRINTS" id="PR01463">
    <property type="entry name" value="EAGCHANLFMLY"/>
</dbReference>
<dbReference type="InterPro" id="IPR018490">
    <property type="entry name" value="cNMP-bd_dom_sf"/>
</dbReference>
<evidence type="ECO:0000256" key="6">
    <source>
        <dbReference type="ARBA" id="ARBA00022882"/>
    </source>
</evidence>
<organism evidence="13 14">
    <name type="scientific">Cymbomonas tetramitiformis</name>
    <dbReference type="NCBI Taxonomy" id="36881"/>
    <lineage>
        <taxon>Eukaryota</taxon>
        <taxon>Viridiplantae</taxon>
        <taxon>Chlorophyta</taxon>
        <taxon>Pyramimonadophyceae</taxon>
        <taxon>Pyramimonadales</taxon>
        <taxon>Pyramimonadaceae</taxon>
        <taxon>Cymbomonas</taxon>
    </lineage>
</organism>
<keyword evidence="4 11" id="KW-0812">Transmembrane</keyword>
<dbReference type="Proteomes" id="UP001190700">
    <property type="component" value="Unassembled WGS sequence"/>
</dbReference>
<keyword evidence="9 11" id="KW-0472">Membrane</keyword>
<feature type="domain" description="Cyclic nucleotide-binding" evidence="12">
    <location>
        <begin position="486"/>
        <end position="558"/>
    </location>
</feature>
<dbReference type="PANTHER" id="PTHR45743:SF2">
    <property type="entry name" value="POTASSIUM CHANNEL AKT1"/>
    <property type="match status" value="1"/>
</dbReference>
<proteinExistence type="inferred from homology"/>
<evidence type="ECO:0000256" key="9">
    <source>
        <dbReference type="ARBA" id="ARBA00023136"/>
    </source>
</evidence>
<dbReference type="SUPFAM" id="SSF81324">
    <property type="entry name" value="Voltage-gated potassium channels"/>
    <property type="match status" value="1"/>
</dbReference>
<evidence type="ECO:0000256" key="5">
    <source>
        <dbReference type="ARBA" id="ARBA00022826"/>
    </source>
</evidence>
<name>A0AAE0KXE1_9CHLO</name>
<dbReference type="Pfam" id="PF00520">
    <property type="entry name" value="Ion_trans"/>
    <property type="match status" value="1"/>
</dbReference>
<evidence type="ECO:0000256" key="3">
    <source>
        <dbReference type="ARBA" id="ARBA00022448"/>
    </source>
</evidence>
<protein>
    <recommendedName>
        <fullName evidence="12">Cyclic nucleotide-binding domain-containing protein</fullName>
    </recommendedName>
</protein>
<dbReference type="GO" id="GO:0034702">
    <property type="term" value="C:monoatomic ion channel complex"/>
    <property type="evidence" value="ECO:0007669"/>
    <property type="project" value="UniProtKB-KW"/>
</dbReference>
<keyword evidence="14" id="KW-1185">Reference proteome</keyword>
<evidence type="ECO:0000313" key="14">
    <source>
        <dbReference type="Proteomes" id="UP001190700"/>
    </source>
</evidence>
<accession>A0AAE0KXE1</accession>
<evidence type="ECO:0000256" key="1">
    <source>
        <dbReference type="ARBA" id="ARBA00004141"/>
    </source>
</evidence>
<dbReference type="SUPFAM" id="SSF51206">
    <property type="entry name" value="cAMP-binding domain-like"/>
    <property type="match status" value="1"/>
</dbReference>
<dbReference type="FunFam" id="1.10.287.70:FF:000123">
    <property type="entry name" value="Potassium channel KAT3"/>
    <property type="match status" value="1"/>
</dbReference>
<keyword evidence="5" id="KW-0630">Potassium</keyword>
<dbReference type="AlphaFoldDB" id="A0AAE0KXE1"/>
<evidence type="ECO:0000256" key="10">
    <source>
        <dbReference type="ARBA" id="ARBA00023303"/>
    </source>
</evidence>
<dbReference type="PROSITE" id="PS50042">
    <property type="entry name" value="CNMP_BINDING_3"/>
    <property type="match status" value="1"/>
</dbReference>
<dbReference type="InterPro" id="IPR045319">
    <property type="entry name" value="KAT/AKT"/>
</dbReference>